<keyword evidence="3" id="KW-1185">Reference proteome</keyword>
<organism evidence="2 3">
    <name type="scientific">Thalassococcus lentus</name>
    <dbReference type="NCBI Taxonomy" id="1210524"/>
    <lineage>
        <taxon>Bacteria</taxon>
        <taxon>Pseudomonadati</taxon>
        <taxon>Pseudomonadota</taxon>
        <taxon>Alphaproteobacteria</taxon>
        <taxon>Rhodobacterales</taxon>
        <taxon>Roseobacteraceae</taxon>
        <taxon>Thalassococcus</taxon>
    </lineage>
</organism>
<dbReference type="SUPFAM" id="SSF51294">
    <property type="entry name" value="Hedgehog/intein (Hint) domain"/>
    <property type="match status" value="1"/>
</dbReference>
<dbReference type="RefSeq" id="WP_271433269.1">
    <property type="nucleotide sequence ID" value="NZ_JAQIOY010000006.1"/>
</dbReference>
<evidence type="ECO:0000313" key="3">
    <source>
        <dbReference type="Proteomes" id="UP001210720"/>
    </source>
</evidence>
<feature type="domain" description="Hedgehog/Intein (Hint)" evidence="1">
    <location>
        <begin position="182"/>
        <end position="319"/>
    </location>
</feature>
<dbReference type="Pfam" id="PF13403">
    <property type="entry name" value="Hint_2"/>
    <property type="match status" value="1"/>
</dbReference>
<comment type="caution">
    <text evidence="2">The sequence shown here is derived from an EMBL/GenBank/DDBJ whole genome shotgun (WGS) entry which is preliminary data.</text>
</comment>
<evidence type="ECO:0000259" key="1">
    <source>
        <dbReference type="Pfam" id="PF13403"/>
    </source>
</evidence>
<dbReference type="InterPro" id="IPR036844">
    <property type="entry name" value="Hint_dom_sf"/>
</dbReference>
<dbReference type="EMBL" id="JAQIOY010000006">
    <property type="protein sequence ID" value="MDA7425911.1"/>
    <property type="molecule type" value="Genomic_DNA"/>
</dbReference>
<dbReference type="Proteomes" id="UP001210720">
    <property type="component" value="Unassembled WGS sequence"/>
</dbReference>
<protein>
    <submittedName>
        <fullName evidence="2">Hint domain-containing protein</fullName>
    </submittedName>
</protein>
<dbReference type="Gene3D" id="2.170.16.10">
    <property type="entry name" value="Hedgehog/Intein (Hint) domain"/>
    <property type="match status" value="1"/>
</dbReference>
<reference evidence="2 3" key="1">
    <citation type="submission" date="2023-01" db="EMBL/GenBank/DDBJ databases">
        <title>Thalassococcus onchidii sp. nov., isolated from a marine invertebrate from the South China Sea.</title>
        <authorList>
            <person name="Xu S."/>
            <person name="Liu Z."/>
            <person name="Xu Y."/>
        </authorList>
    </citation>
    <scope>NUCLEOTIDE SEQUENCE [LARGE SCALE GENOMIC DNA]</scope>
    <source>
        <strain evidence="2 3">KCTC 32084</strain>
    </source>
</reference>
<sequence length="366" mass="39896">MPTETLLLNGFSILNDPRVNTNASGGGELMIHDGDAVFEDDDIVAIVVNNVDANGVLTNDSVVTQIIVYDNAADYYNNTPLYTYDYTGSGDGVDIPNGRSGMGDRYLNFDADDLVSADPGAPVLEELVMVAGVDLVDLVEAGVNPIEFDTFEDIDYNSDGTIDPNEESDGFFSAELNDWIPICFAKGTLIETPDGPRFIETLQVGDAVNTLDNGPQKIRWIGSKKTSGLGKRAPIRIKAGALGNVRDLWVSQNHRMLLRGAQAELMFGQSEVLVAAKHLVNDSTIRPDPCPEIEYLHFLFDDHEIVFAECCPAESLLLGDQTMCSLDDTEQDEIIALFPEFQSTDDPAQLARLSLKAYEAYALQAS</sequence>
<evidence type="ECO:0000313" key="2">
    <source>
        <dbReference type="EMBL" id="MDA7425911.1"/>
    </source>
</evidence>
<proteinExistence type="predicted"/>
<accession>A0ABT4XVE6</accession>
<gene>
    <name evidence="2" type="ORF">PFY00_14350</name>
</gene>
<dbReference type="InterPro" id="IPR028992">
    <property type="entry name" value="Hedgehog/Intein_dom"/>
</dbReference>
<name>A0ABT4XVE6_9RHOB</name>